<evidence type="ECO:0000313" key="2">
    <source>
        <dbReference type="Proteomes" id="UP000500755"/>
    </source>
</evidence>
<gene>
    <name evidence="1" type="ORF">HF896_04055</name>
</gene>
<proteinExistence type="predicted"/>
<protein>
    <submittedName>
        <fullName evidence="1">Uncharacterized protein</fullName>
    </submittedName>
</protein>
<reference evidence="1 2" key="1">
    <citation type="submission" date="2020-05" db="EMBL/GenBank/DDBJ databases">
        <title>Complete genome sequence of Alicycliphilus denitrificans DP3.</title>
        <authorList>
            <person name="Chen X."/>
        </authorList>
    </citation>
    <scope>NUCLEOTIDE SEQUENCE [LARGE SCALE GENOMIC DNA]</scope>
    <source>
        <strain evidence="1 2">DP3</strain>
    </source>
</reference>
<dbReference type="AlphaFoldDB" id="A0A858ZPV7"/>
<name>A0A858ZPV7_9BURK</name>
<sequence>MSYTGQERHKSQAVSGKSVSCELTNNSMTLSYAPPTREQLLEALAMLERVRPEDCNAAAQEVVGAVT</sequence>
<accession>A0A858ZPV7</accession>
<dbReference type="RefSeq" id="WP_168727715.1">
    <property type="nucleotide sequence ID" value="NZ_CP051298.1"/>
</dbReference>
<organism evidence="1 2">
    <name type="scientific">Alicycliphilus denitrificans</name>
    <dbReference type="NCBI Taxonomy" id="179636"/>
    <lineage>
        <taxon>Bacteria</taxon>
        <taxon>Pseudomonadati</taxon>
        <taxon>Pseudomonadota</taxon>
        <taxon>Betaproteobacteria</taxon>
        <taxon>Burkholderiales</taxon>
        <taxon>Comamonadaceae</taxon>
        <taxon>Alicycliphilus</taxon>
    </lineage>
</organism>
<dbReference type="Proteomes" id="UP000500755">
    <property type="component" value="Chromosome"/>
</dbReference>
<evidence type="ECO:0000313" key="1">
    <source>
        <dbReference type="EMBL" id="QKD42828.1"/>
    </source>
</evidence>
<dbReference type="EMBL" id="CP051298">
    <property type="protein sequence ID" value="QKD42828.1"/>
    <property type="molecule type" value="Genomic_DNA"/>
</dbReference>